<feature type="compositionally biased region" description="Pro residues" evidence="1">
    <location>
        <begin position="257"/>
        <end position="276"/>
    </location>
</feature>
<dbReference type="InterPro" id="IPR012434">
    <property type="entry name" value="DUF1631"/>
</dbReference>
<name>A0A4Q1JTU5_9GAMM</name>
<evidence type="ECO:0000256" key="1">
    <source>
        <dbReference type="SAM" id="MobiDB-lite"/>
    </source>
</evidence>
<reference evidence="2 3" key="1">
    <citation type="submission" date="2019-01" db="EMBL/GenBank/DDBJ databases">
        <title>Pseudoxanthomonas composti sp. nov., isolated from compost.</title>
        <authorList>
            <person name="Yang G."/>
        </authorList>
    </citation>
    <scope>NUCLEOTIDE SEQUENCE [LARGE SCALE GENOMIC DNA]</scope>
    <source>
        <strain evidence="2 3">GSS15</strain>
    </source>
</reference>
<dbReference type="EMBL" id="SAWZ01000006">
    <property type="protein sequence ID" value="RXR04426.1"/>
    <property type="molecule type" value="Genomic_DNA"/>
</dbReference>
<accession>A0A4Q1JTU5</accession>
<feature type="region of interest" description="Disordered" evidence="1">
    <location>
        <begin position="645"/>
        <end position="667"/>
    </location>
</feature>
<dbReference type="Proteomes" id="UP000289784">
    <property type="component" value="Unassembled WGS sequence"/>
</dbReference>
<comment type="caution">
    <text evidence="2">The sequence shown here is derived from an EMBL/GenBank/DDBJ whole genome shotgun (WGS) entry which is preliminary data.</text>
</comment>
<feature type="region of interest" description="Disordered" evidence="1">
    <location>
        <begin position="229"/>
        <end position="282"/>
    </location>
</feature>
<dbReference type="Pfam" id="PF07793">
    <property type="entry name" value="DUF1631"/>
    <property type="match status" value="1"/>
</dbReference>
<sequence>MTARTPVSPVSKDTLASAALPPRVHRILDALLSEITISLTERMDVLLTDLEQQLFRLAERSRNNDVQSDHLANLHGLRQHRADLLPLFMAELEGDIARIRARQRSNEPADAPQIEFNALTLVATEAMDQDVVLRDIARRHEYRNQEALFTLGQRFGVLAARPALDVEEVPLGPQSLCEALRKAVTSLPVDLETKLLLFRTFDQKALADYEGWLANVNARLAEHGVLPGLVFDPTHARPRGTPAPRPRPEDASAKRAPAPPAPGQPPATPGAPPRPPAAASLPDFGTLQRLLSGRRQAVAAGSGPTLARIGGAPPAAMQAPGQAGSTDTPAPGLRRPVPMATPDVLGSLSHLQAAPVAPRQGQRRRSMLDIRDAVLTQMRLLHGPEAALAPAESDTFELLDLFYNQIEREVKTDAPAVDLLTQLQVPVARAAVQDREFFTHSQHPARELLNTVAESGARWLGEEEVDPQLLQKLQQAVSAVLAQYQGDNAVFAKANEEVQEHFRLAARRAEVAERRHVEAARGRDRMEVAKQQAADTIAEAFVAEPPQKFVQALLKQAWADVLTLTLLRQGEESQGWQDARALTHRIAQTLARHDALPDRELGQQIEDALTRVGYHDDEAAAIARRLSCNAEDEVGSRTELAARLKARTQLGGGAPAPRKRARAPRSEAEEACYGQLRTTPFGTWFEFVVNQQGDAQRKRLSWFSPLTDNALFVNQRGQKVGEYVLDELARLMAIQQVRVLPEQRETLIDRAWRATVGALRSLAGATP</sequence>
<keyword evidence="3" id="KW-1185">Reference proteome</keyword>
<proteinExistence type="predicted"/>
<organism evidence="2 3">
    <name type="scientific">Pseudoxanthomonas composti</name>
    <dbReference type="NCBI Taxonomy" id="2137479"/>
    <lineage>
        <taxon>Bacteria</taxon>
        <taxon>Pseudomonadati</taxon>
        <taxon>Pseudomonadota</taxon>
        <taxon>Gammaproteobacteria</taxon>
        <taxon>Lysobacterales</taxon>
        <taxon>Lysobacteraceae</taxon>
        <taxon>Pseudoxanthomonas</taxon>
    </lineage>
</organism>
<evidence type="ECO:0000313" key="2">
    <source>
        <dbReference type="EMBL" id="RXR04426.1"/>
    </source>
</evidence>
<protein>
    <submittedName>
        <fullName evidence="2">DUF1631 domain-containing protein</fullName>
    </submittedName>
</protein>
<evidence type="ECO:0000313" key="3">
    <source>
        <dbReference type="Proteomes" id="UP000289784"/>
    </source>
</evidence>
<gene>
    <name evidence="2" type="ORF">EPA99_12225</name>
</gene>
<feature type="compositionally biased region" description="Low complexity" evidence="1">
    <location>
        <begin position="310"/>
        <end position="324"/>
    </location>
</feature>
<dbReference type="AlphaFoldDB" id="A0A4Q1JTU5"/>
<dbReference type="OrthoDB" id="6188167at2"/>
<feature type="region of interest" description="Disordered" evidence="1">
    <location>
        <begin position="295"/>
        <end position="335"/>
    </location>
</feature>